<reference evidence="2 3" key="2">
    <citation type="submission" date="2016-11" db="EMBL/GenBank/DDBJ databases">
        <authorList>
            <person name="Varghese N."/>
            <person name="Submissions S."/>
        </authorList>
    </citation>
    <scope>NUCLEOTIDE SEQUENCE [LARGE SCALE GENOMIC DNA]</scope>
    <source>
        <strain evidence="2 3">DSM 6368</strain>
    </source>
</reference>
<dbReference type="EMBL" id="FRBX01000004">
    <property type="protein sequence ID" value="SHM84631.1"/>
    <property type="molecule type" value="Genomic_DNA"/>
</dbReference>
<dbReference type="Proteomes" id="UP000198431">
    <property type="component" value="Unassembled WGS sequence"/>
</dbReference>
<keyword evidence="3" id="KW-1185">Reference proteome</keyword>
<dbReference type="Gene3D" id="3.40.1350.140">
    <property type="entry name" value="MepB-like"/>
    <property type="match status" value="1"/>
</dbReference>
<dbReference type="Pfam" id="PF08877">
    <property type="entry name" value="MepB-like"/>
    <property type="match status" value="1"/>
</dbReference>
<comment type="caution">
    <text evidence="1">The sequence shown here is derived from an EMBL/GenBank/DDBJ whole genome shotgun (WGS) entry which is preliminary data.</text>
</comment>
<dbReference type="AlphaFoldDB" id="A0AB36P6Q8"/>
<accession>A0AB36P6Q8</accession>
<dbReference type="RefSeq" id="WP_073396588.1">
    <property type="nucleotide sequence ID" value="NZ_FRBX01000004.1"/>
</dbReference>
<reference evidence="1 4" key="1">
    <citation type="submission" date="2016-11" db="EMBL/GenBank/DDBJ databases">
        <title>Whole genomes of Flavobacteriaceae.</title>
        <authorList>
            <person name="Stine C."/>
            <person name="Li C."/>
            <person name="Tadesse D."/>
        </authorList>
    </citation>
    <scope>NUCLEOTIDE SEQUENCE [LARGE SCALE GENOMIC DNA]</scope>
    <source>
        <strain evidence="1 4">ATCC 19366</strain>
    </source>
</reference>
<evidence type="ECO:0000313" key="4">
    <source>
        <dbReference type="Proteomes" id="UP000198431"/>
    </source>
</evidence>
<dbReference type="Proteomes" id="UP000184216">
    <property type="component" value="Unassembled WGS sequence"/>
</dbReference>
<evidence type="ECO:0008006" key="5">
    <source>
        <dbReference type="Google" id="ProtNLM"/>
    </source>
</evidence>
<evidence type="ECO:0000313" key="2">
    <source>
        <dbReference type="EMBL" id="SHM84631.1"/>
    </source>
</evidence>
<dbReference type="InterPro" id="IPR011235">
    <property type="entry name" value="MepB-like"/>
</dbReference>
<dbReference type="PIRSF" id="PIRSF032285">
    <property type="entry name" value="UCP032285"/>
    <property type="match status" value="1"/>
</dbReference>
<dbReference type="InterPro" id="IPR038231">
    <property type="entry name" value="MepB-like_sf"/>
</dbReference>
<name>A0AB36P6Q8_9FLAO</name>
<dbReference type="EMBL" id="MUHB01000003">
    <property type="protein sequence ID" value="OXB07925.1"/>
    <property type="molecule type" value="Genomic_DNA"/>
</dbReference>
<proteinExistence type="predicted"/>
<protein>
    <recommendedName>
        <fullName evidence="5">MepB family protein</fullName>
    </recommendedName>
</protein>
<organism evidence="1 4">
    <name type="scientific">Flavobacterium pectinovorum</name>
    <dbReference type="NCBI Taxonomy" id="29533"/>
    <lineage>
        <taxon>Bacteria</taxon>
        <taxon>Pseudomonadati</taxon>
        <taxon>Bacteroidota</taxon>
        <taxon>Flavobacteriia</taxon>
        <taxon>Flavobacteriales</taxon>
        <taxon>Flavobacteriaceae</taxon>
        <taxon>Flavobacterium</taxon>
    </lineage>
</organism>
<evidence type="ECO:0000313" key="3">
    <source>
        <dbReference type="Proteomes" id="UP000184216"/>
    </source>
</evidence>
<sequence length="175" mass="20310">MAIKNNWINTKLFPNDLIIAKELVYDYCNFECTEPQPEAESQDYNAYDFQIEGRTIKFRTAKITPTKTGQFVTLWKRNTTGIIEPFDFSDAIDFVIVSVRKNDLSGQFIFPKSILLQKGIFSTAAKEGIRATRVYPPWDETSSKQAQKTQKWQLDYFCEISPKTDFDKIKKLLLL</sequence>
<gene>
    <name evidence="1" type="ORF">B0A72_03440</name>
    <name evidence="2" type="ORF">SAMN05444387_3393</name>
</gene>
<evidence type="ECO:0000313" key="1">
    <source>
        <dbReference type="EMBL" id="OXB07925.1"/>
    </source>
</evidence>